<evidence type="ECO:0000313" key="10">
    <source>
        <dbReference type="Proteomes" id="UP000215005"/>
    </source>
</evidence>
<evidence type="ECO:0000256" key="3">
    <source>
        <dbReference type="ARBA" id="ARBA00022448"/>
    </source>
</evidence>
<feature type="transmembrane region" description="Helical" evidence="8">
    <location>
        <begin position="206"/>
        <end position="228"/>
    </location>
</feature>
<feature type="transmembrane region" description="Helical" evidence="8">
    <location>
        <begin position="266"/>
        <end position="283"/>
    </location>
</feature>
<dbReference type="InterPro" id="IPR003804">
    <property type="entry name" value="Lactate_perm"/>
</dbReference>
<comment type="function">
    <text evidence="8">Uptake of L-lactate across the membrane. Can also transport D-lactate and glycolate.</text>
</comment>
<keyword evidence="5 8" id="KW-0812">Transmembrane</keyword>
<feature type="transmembrane region" description="Helical" evidence="8">
    <location>
        <begin position="371"/>
        <end position="388"/>
    </location>
</feature>
<proteinExistence type="inferred from homology"/>
<evidence type="ECO:0000256" key="7">
    <source>
        <dbReference type="ARBA" id="ARBA00023136"/>
    </source>
</evidence>
<dbReference type="GO" id="GO:0005886">
    <property type="term" value="C:plasma membrane"/>
    <property type="evidence" value="ECO:0007669"/>
    <property type="project" value="UniProtKB-SubCell"/>
</dbReference>
<keyword evidence="7 8" id="KW-0472">Membrane</keyword>
<evidence type="ECO:0000256" key="2">
    <source>
        <dbReference type="ARBA" id="ARBA00010100"/>
    </source>
</evidence>
<dbReference type="GO" id="GO:0015295">
    <property type="term" value="F:solute:proton symporter activity"/>
    <property type="evidence" value="ECO:0007669"/>
    <property type="project" value="TreeGrafter"/>
</dbReference>
<protein>
    <recommendedName>
        <fullName evidence="8">L-lactate permease</fullName>
    </recommendedName>
</protein>
<feature type="transmembrane region" description="Helical" evidence="8">
    <location>
        <begin position="331"/>
        <end position="351"/>
    </location>
</feature>
<dbReference type="GO" id="GO:0015129">
    <property type="term" value="F:lactate transmembrane transporter activity"/>
    <property type="evidence" value="ECO:0007669"/>
    <property type="project" value="UniProtKB-UniRule"/>
</dbReference>
<organism evidence="9 10">
    <name type="scientific">Nocardiopsis gilva YIM 90087</name>
    <dbReference type="NCBI Taxonomy" id="1235441"/>
    <lineage>
        <taxon>Bacteria</taxon>
        <taxon>Bacillati</taxon>
        <taxon>Actinomycetota</taxon>
        <taxon>Actinomycetes</taxon>
        <taxon>Streptosporangiales</taxon>
        <taxon>Nocardiopsidaceae</taxon>
        <taxon>Nocardiopsis</taxon>
    </lineage>
</organism>
<comment type="subcellular location">
    <subcellularLocation>
        <location evidence="1 8">Cell membrane</location>
        <topology evidence="1 8">Multi-pass membrane protein</topology>
    </subcellularLocation>
</comment>
<keyword evidence="4 8" id="KW-1003">Cell membrane</keyword>
<evidence type="ECO:0000256" key="4">
    <source>
        <dbReference type="ARBA" id="ARBA00022475"/>
    </source>
</evidence>
<dbReference type="OrthoDB" id="9761056at2"/>
<dbReference type="Pfam" id="PF02652">
    <property type="entry name" value="Lactate_perm"/>
    <property type="match status" value="1"/>
</dbReference>
<dbReference type="EMBL" id="CP022753">
    <property type="protein sequence ID" value="ASU83618.1"/>
    <property type="molecule type" value="Genomic_DNA"/>
</dbReference>
<dbReference type="PANTHER" id="PTHR30003">
    <property type="entry name" value="L-LACTATE PERMEASE"/>
    <property type="match status" value="1"/>
</dbReference>
<evidence type="ECO:0000256" key="1">
    <source>
        <dbReference type="ARBA" id="ARBA00004651"/>
    </source>
</evidence>
<gene>
    <name evidence="9" type="ORF">CDO52_13175</name>
</gene>
<dbReference type="PANTHER" id="PTHR30003:SF0">
    <property type="entry name" value="GLYCOLATE PERMEASE GLCA-RELATED"/>
    <property type="match status" value="1"/>
</dbReference>
<feature type="transmembrane region" description="Helical" evidence="8">
    <location>
        <begin position="541"/>
        <end position="559"/>
    </location>
</feature>
<evidence type="ECO:0000256" key="6">
    <source>
        <dbReference type="ARBA" id="ARBA00022989"/>
    </source>
</evidence>
<name>A0A223S693_9ACTN</name>
<feature type="transmembrane region" description="Helical" evidence="8">
    <location>
        <begin position="6"/>
        <end position="26"/>
    </location>
</feature>
<feature type="transmembrane region" description="Helical" evidence="8">
    <location>
        <begin position="107"/>
        <end position="126"/>
    </location>
</feature>
<feature type="transmembrane region" description="Helical" evidence="8">
    <location>
        <begin position="409"/>
        <end position="429"/>
    </location>
</feature>
<feature type="transmembrane region" description="Helical" evidence="8">
    <location>
        <begin position="33"/>
        <end position="53"/>
    </location>
</feature>
<reference evidence="9 10" key="1">
    <citation type="submission" date="2017-08" db="EMBL/GenBank/DDBJ databases">
        <title>The complete genome sequence of Nocardiopsis gilva YIM 90087.</title>
        <authorList>
            <person name="Yin M."/>
            <person name="Tang S."/>
        </authorList>
    </citation>
    <scope>NUCLEOTIDE SEQUENCE [LARGE SCALE GENOMIC DNA]</scope>
    <source>
        <strain evidence="9 10">YIM 90087</strain>
    </source>
</reference>
<feature type="transmembrane region" description="Helical" evidence="8">
    <location>
        <begin position="65"/>
        <end position="86"/>
    </location>
</feature>
<dbReference type="KEGG" id="ngv:CDO52_13175"/>
<comment type="similarity">
    <text evidence="2 8">Belongs to the lactate permease family.</text>
</comment>
<feature type="transmembrane region" description="Helical" evidence="8">
    <location>
        <begin position="565"/>
        <end position="583"/>
    </location>
</feature>
<keyword evidence="10" id="KW-1185">Reference proteome</keyword>
<keyword evidence="3 8" id="KW-0813">Transport</keyword>
<keyword evidence="6 8" id="KW-1133">Transmembrane helix</keyword>
<dbReference type="Proteomes" id="UP000215005">
    <property type="component" value="Chromosome"/>
</dbReference>
<accession>A0A223S693</accession>
<sequence>MGTLNPAVLSLLAILPIVAIGVLLVGLRWPAKYAMPIGYAVAVALAVIVWRVGWREIAASTVQGFVIALGLLYIVFGALLLLATLNASGALRSIRAAFTRITPDRRVQVIIVAWLFGSFIEGASGFGTPAAVAAPLLLALGFPAMAAVMAGLIIQSTPVSFGAVGTPLLVGVHGGLSGSAEVEQSLEAAGLGLDAYVSGPVTFQVAVMHAIIGTLVPLFLVCMLTLFFGERRSAADGLRVAPFALFAALAMTVPYLLTAWLLGPEFPALFGGLIGLVIVVFAARRGFLIPSDPWDFPPRGQWRPDWMGRIVPDTRDVGDGDMGVARAWTPYVLVAVLLLLTRLALADPLQAVKIEWSGIFGTDISADFSPLWSPGFVFLTVIVLTYALHRMKRPEIAQSWTVASRQLGIAAIALLAAVPMVRVFINSGAEFNASGLDSMPLTLAAGASALAGQSWPLFAPWIGALGAFAAGSNTVSNLMFSLFQFSTAEQIGAPTQVVVAAQAVGGAAGNMITVHNVVAACATVGLIDKEGALIRKTVFPMAYYCLAAGMLAYVFSYGVGLNAGTIGLVVLAVGLALAAARAWRPSSARRRNARCGGT</sequence>
<dbReference type="AlphaFoldDB" id="A0A223S693"/>
<feature type="transmembrane region" description="Helical" evidence="8">
    <location>
        <begin position="458"/>
        <end position="480"/>
    </location>
</feature>
<dbReference type="NCBIfam" id="TIGR00795">
    <property type="entry name" value="lctP"/>
    <property type="match status" value="1"/>
</dbReference>
<feature type="transmembrane region" description="Helical" evidence="8">
    <location>
        <begin position="240"/>
        <end position="260"/>
    </location>
</feature>
<feature type="transmembrane region" description="Helical" evidence="8">
    <location>
        <begin position="132"/>
        <end position="152"/>
    </location>
</feature>
<dbReference type="RefSeq" id="WP_017616766.1">
    <property type="nucleotide sequence ID" value="NZ_ANBG01000023.1"/>
</dbReference>
<evidence type="ECO:0000313" key="9">
    <source>
        <dbReference type="EMBL" id="ASU83618.1"/>
    </source>
</evidence>
<evidence type="ECO:0000256" key="5">
    <source>
        <dbReference type="ARBA" id="ARBA00022692"/>
    </source>
</evidence>
<evidence type="ECO:0000256" key="8">
    <source>
        <dbReference type="RuleBase" id="RU365092"/>
    </source>
</evidence>